<proteinExistence type="inferred from homology"/>
<keyword evidence="2" id="KW-0560">Oxidoreductase</keyword>
<dbReference type="InterPro" id="IPR036291">
    <property type="entry name" value="NAD(P)-bd_dom_sf"/>
</dbReference>
<dbReference type="PANTHER" id="PTHR24320">
    <property type="entry name" value="RETINOL DEHYDROGENASE"/>
    <property type="match status" value="1"/>
</dbReference>
<protein>
    <recommendedName>
        <fullName evidence="3">Probable oxidoreductase</fullName>
    </recommendedName>
</protein>
<dbReference type="GO" id="GO:0016491">
    <property type="term" value="F:oxidoreductase activity"/>
    <property type="evidence" value="ECO:0007669"/>
    <property type="project" value="UniProtKB-KW"/>
</dbReference>
<gene>
    <name evidence="4" type="ORF">HF685_10240</name>
</gene>
<evidence type="ECO:0000256" key="3">
    <source>
        <dbReference type="ARBA" id="ARBA00071493"/>
    </source>
</evidence>
<evidence type="ECO:0000256" key="2">
    <source>
        <dbReference type="ARBA" id="ARBA00023002"/>
    </source>
</evidence>
<dbReference type="RefSeq" id="WP_168819753.1">
    <property type="nucleotide sequence ID" value="NZ_CP051217.1"/>
</dbReference>
<evidence type="ECO:0000313" key="5">
    <source>
        <dbReference type="Proteomes" id="UP000501600"/>
    </source>
</evidence>
<organism evidence="4 5">
    <name type="scientific">Parasphingorhabdus halotolerans</name>
    <dbReference type="NCBI Taxonomy" id="2725558"/>
    <lineage>
        <taxon>Bacteria</taxon>
        <taxon>Pseudomonadati</taxon>
        <taxon>Pseudomonadota</taxon>
        <taxon>Alphaproteobacteria</taxon>
        <taxon>Sphingomonadales</taxon>
        <taxon>Sphingomonadaceae</taxon>
        <taxon>Parasphingorhabdus</taxon>
    </lineage>
</organism>
<dbReference type="Pfam" id="PF00106">
    <property type="entry name" value="adh_short"/>
    <property type="match status" value="1"/>
</dbReference>
<dbReference type="EMBL" id="CP051217">
    <property type="protein sequence ID" value="QJB69610.1"/>
    <property type="molecule type" value="Genomic_DNA"/>
</dbReference>
<comment type="similarity">
    <text evidence="1">Belongs to the short-chain dehydrogenases/reductases (SDR) family.</text>
</comment>
<evidence type="ECO:0000256" key="1">
    <source>
        <dbReference type="ARBA" id="ARBA00006484"/>
    </source>
</evidence>
<keyword evidence="5" id="KW-1185">Reference proteome</keyword>
<evidence type="ECO:0000313" key="4">
    <source>
        <dbReference type="EMBL" id="QJB69610.1"/>
    </source>
</evidence>
<accession>A0A6H2DMK1</accession>
<dbReference type="NCBIfam" id="NF004845">
    <property type="entry name" value="PRK06196.1"/>
    <property type="match status" value="1"/>
</dbReference>
<dbReference type="InterPro" id="IPR002347">
    <property type="entry name" value="SDR_fam"/>
</dbReference>
<dbReference type="SUPFAM" id="SSF51735">
    <property type="entry name" value="NAD(P)-binding Rossmann-fold domains"/>
    <property type="match status" value="1"/>
</dbReference>
<dbReference type="PRINTS" id="PR00081">
    <property type="entry name" value="GDHRDH"/>
</dbReference>
<dbReference type="Gene3D" id="3.40.50.720">
    <property type="entry name" value="NAD(P)-binding Rossmann-like Domain"/>
    <property type="match status" value="1"/>
</dbReference>
<dbReference type="PANTHER" id="PTHR24320:SF148">
    <property type="entry name" value="NAD(P)-BINDING ROSSMANN-FOLD SUPERFAMILY PROTEIN"/>
    <property type="match status" value="1"/>
</dbReference>
<sequence length="327" mass="35158">MAAADQKPLGSGFPAKSEPHEILAGIDLTGKTAIVTGGYSGIGLETTRALASKGAKVIVPVRDEAKAAENLSGVEGDVSSATMDLANLTSVKSFANQMTGELEKLDMLINNAGIMACPLKRVGPENSNGWESQFGVNHMGHFALTKALMPLLEQADAPRVVALSSIAHKRNGILWDDIQFENSEYQKWVAYAQAKSANALFANGLSRRMARFGGRAFSVHPGGIFTPLQRYLPIEEQVELGWLNKDGSVPPMVAEIFKSTTQGCTTSLWAATSPMLDGKHGLYCEDCDVAQLMDEKSPPFLHVAPHACDDESAERLWDISEKLLAEA</sequence>
<dbReference type="KEGG" id="phao:HF685_10240"/>
<reference evidence="4 5" key="1">
    <citation type="submission" date="2020-04" db="EMBL/GenBank/DDBJ databases">
        <title>Genome sequence for Sphingorhabdus sp. strain M1.</title>
        <authorList>
            <person name="Park S.-J."/>
        </authorList>
    </citation>
    <scope>NUCLEOTIDE SEQUENCE [LARGE SCALE GENOMIC DNA]</scope>
    <source>
        <strain evidence="4 5">JK6</strain>
    </source>
</reference>
<dbReference type="Proteomes" id="UP000501600">
    <property type="component" value="Chromosome"/>
</dbReference>
<name>A0A6H2DMK1_9SPHN</name>
<dbReference type="AlphaFoldDB" id="A0A6H2DMK1"/>
<dbReference type="FunFam" id="3.40.50.720:FF:000594">
    <property type="entry name" value="Short-chain oxidoreductase"/>
    <property type="match status" value="1"/>
</dbReference>